<evidence type="ECO:0000313" key="2">
    <source>
        <dbReference type="EMBL" id="OQD67676.1"/>
    </source>
</evidence>
<comment type="caution">
    <text evidence="2">The sequence shown here is derived from an EMBL/GenBank/DDBJ whole genome shotgun (WGS) entry which is preliminary data.</text>
</comment>
<proteinExistence type="predicted"/>
<keyword evidence="3" id="KW-1185">Reference proteome</keyword>
<dbReference type="EMBL" id="MDYM01000003">
    <property type="protein sequence ID" value="OQD67676.1"/>
    <property type="molecule type" value="Genomic_DNA"/>
</dbReference>
<reference evidence="3" key="1">
    <citation type="journal article" date="2017" name="Nat. Microbiol.">
        <title>Global analysis of biosynthetic gene clusters reveals vast potential of secondary metabolite production in Penicillium species.</title>
        <authorList>
            <person name="Nielsen J.C."/>
            <person name="Grijseels S."/>
            <person name="Prigent S."/>
            <person name="Ji B."/>
            <person name="Dainat J."/>
            <person name="Nielsen K.F."/>
            <person name="Frisvad J.C."/>
            <person name="Workman M."/>
            <person name="Nielsen J."/>
        </authorList>
    </citation>
    <scope>NUCLEOTIDE SEQUENCE [LARGE SCALE GENOMIC DNA]</scope>
    <source>
        <strain evidence="3">IBT 4502</strain>
    </source>
</reference>
<gene>
    <name evidence="2" type="ORF">PENPOL_c003G09970</name>
</gene>
<dbReference type="AlphaFoldDB" id="A0A1V6NTI6"/>
<keyword evidence="1" id="KW-0812">Transmembrane</keyword>
<sequence length="187" mass="20688">MRLSIDAIFTLQAPLSSKRLSIAILAILGIVIIIIIVIVIVTSISLRDPLTGQPTNGLSTNMPPPTSLSTVTSKHRVLTLVTGYRPTIRFSTRSVPLSFGVHHSVSPFDASHLYLPRTRQIALRVFQQHLWLRRVQALKARFNSYRQIQLPINDAAPAQATTIIPTTANTITGNPMTRYNNLFVAQV</sequence>
<organism evidence="2 3">
    <name type="scientific">Penicillium polonicum</name>
    <dbReference type="NCBI Taxonomy" id="60169"/>
    <lineage>
        <taxon>Eukaryota</taxon>
        <taxon>Fungi</taxon>
        <taxon>Dikarya</taxon>
        <taxon>Ascomycota</taxon>
        <taxon>Pezizomycotina</taxon>
        <taxon>Eurotiomycetes</taxon>
        <taxon>Eurotiomycetidae</taxon>
        <taxon>Eurotiales</taxon>
        <taxon>Aspergillaceae</taxon>
        <taxon>Penicillium</taxon>
    </lineage>
</organism>
<accession>A0A1V6NTI6</accession>
<dbReference type="Proteomes" id="UP000191408">
    <property type="component" value="Unassembled WGS sequence"/>
</dbReference>
<protein>
    <submittedName>
        <fullName evidence="2">Uncharacterized protein</fullName>
    </submittedName>
</protein>
<name>A0A1V6NTI6_PENPO</name>
<evidence type="ECO:0000256" key="1">
    <source>
        <dbReference type="SAM" id="Phobius"/>
    </source>
</evidence>
<evidence type="ECO:0000313" key="3">
    <source>
        <dbReference type="Proteomes" id="UP000191408"/>
    </source>
</evidence>
<keyword evidence="1" id="KW-0472">Membrane</keyword>
<keyword evidence="1" id="KW-1133">Transmembrane helix</keyword>
<feature type="transmembrane region" description="Helical" evidence="1">
    <location>
        <begin position="20"/>
        <end position="46"/>
    </location>
</feature>